<dbReference type="Proteomes" id="UP001082703">
    <property type="component" value="Unassembled WGS sequence"/>
</dbReference>
<dbReference type="RefSeq" id="WP_268058771.1">
    <property type="nucleotide sequence ID" value="NZ_JAPOHA010000010.1"/>
</dbReference>
<accession>A0ABT4BXR4</accession>
<evidence type="ECO:0000256" key="8">
    <source>
        <dbReference type="ARBA" id="ARBA00023136"/>
    </source>
</evidence>
<evidence type="ECO:0000256" key="4">
    <source>
        <dbReference type="ARBA" id="ARBA00022519"/>
    </source>
</evidence>
<keyword evidence="4" id="KW-0997">Cell inner membrane</keyword>
<feature type="transmembrane region" description="Helical" evidence="10">
    <location>
        <begin position="59"/>
        <end position="82"/>
    </location>
</feature>
<sequence length="290" mass="30394">MFLQQLINGISVGGIYALIATGYALIYSLLGFSNWAHGEVAMFGAYIALTLVTRLSSPFLGALAFGILAAGVASVLNEKIAYKHIRDKGSPTMFLMIAAMGISTTYQNGAMVVFGPKFQMFPSMFDVTTIQLGSVSIGILDVISLITSAIALILLELLVNKSKVGLGIRTVASNSYTASLMGININRYFSLVFLIAGLLAGSAGVLLGLKYSVYPTMGNVGLKAFIASVLGGLGSVRGAIIGAIIIGVLETFVSGYLNSGLRDLFTFGLLILILLIKPSGLMGVDVEDKA</sequence>
<feature type="transmembrane region" description="Helical" evidence="10">
    <location>
        <begin position="6"/>
        <end position="27"/>
    </location>
</feature>
<organism evidence="11 12">
    <name type="scientific">Caproiciproducens galactitolivorans</name>
    <dbReference type="NCBI Taxonomy" id="642589"/>
    <lineage>
        <taxon>Bacteria</taxon>
        <taxon>Bacillati</taxon>
        <taxon>Bacillota</taxon>
        <taxon>Clostridia</taxon>
        <taxon>Eubacteriales</taxon>
        <taxon>Acutalibacteraceae</taxon>
        <taxon>Caproiciproducens</taxon>
    </lineage>
</organism>
<keyword evidence="6" id="KW-0029">Amino-acid transport</keyword>
<dbReference type="CDD" id="cd06582">
    <property type="entry name" value="TM_PBP1_LivH_like"/>
    <property type="match status" value="1"/>
</dbReference>
<dbReference type="PANTHER" id="PTHR11795:SF371">
    <property type="entry name" value="HIGH-AFFINITY BRANCHED-CHAIN AMINO ACID TRANSPORT SYSTEM PERMEASE PROTEIN LIVH"/>
    <property type="match status" value="1"/>
</dbReference>
<proteinExistence type="inferred from homology"/>
<evidence type="ECO:0000256" key="1">
    <source>
        <dbReference type="ARBA" id="ARBA00004651"/>
    </source>
</evidence>
<evidence type="ECO:0000256" key="6">
    <source>
        <dbReference type="ARBA" id="ARBA00022970"/>
    </source>
</evidence>
<feature type="transmembrane region" description="Helical" evidence="10">
    <location>
        <begin position="229"/>
        <end position="252"/>
    </location>
</feature>
<evidence type="ECO:0000313" key="11">
    <source>
        <dbReference type="EMBL" id="MCY1714718.1"/>
    </source>
</evidence>
<comment type="similarity">
    <text evidence="9">Belongs to the binding-protein-dependent transport system permease family. LivHM subfamily.</text>
</comment>
<protein>
    <submittedName>
        <fullName evidence="11">Branched-chain amino acid ABC transporter permease</fullName>
    </submittedName>
</protein>
<feature type="transmembrane region" description="Helical" evidence="10">
    <location>
        <begin position="264"/>
        <end position="284"/>
    </location>
</feature>
<comment type="caution">
    <text evidence="11">The sequence shown here is derived from an EMBL/GenBank/DDBJ whole genome shotgun (WGS) entry which is preliminary data.</text>
</comment>
<dbReference type="InterPro" id="IPR052157">
    <property type="entry name" value="BCAA_transport_permease"/>
</dbReference>
<evidence type="ECO:0000256" key="2">
    <source>
        <dbReference type="ARBA" id="ARBA00022448"/>
    </source>
</evidence>
<comment type="subcellular location">
    <subcellularLocation>
        <location evidence="1">Cell membrane</location>
        <topology evidence="1">Multi-pass membrane protein</topology>
    </subcellularLocation>
</comment>
<evidence type="ECO:0000256" key="10">
    <source>
        <dbReference type="SAM" id="Phobius"/>
    </source>
</evidence>
<feature type="transmembrane region" description="Helical" evidence="10">
    <location>
        <begin position="94"/>
        <end position="115"/>
    </location>
</feature>
<evidence type="ECO:0000256" key="7">
    <source>
        <dbReference type="ARBA" id="ARBA00022989"/>
    </source>
</evidence>
<keyword evidence="3" id="KW-1003">Cell membrane</keyword>
<evidence type="ECO:0000256" key="3">
    <source>
        <dbReference type="ARBA" id="ARBA00022475"/>
    </source>
</evidence>
<dbReference type="InterPro" id="IPR001851">
    <property type="entry name" value="ABC_transp_permease"/>
</dbReference>
<feature type="transmembrane region" description="Helical" evidence="10">
    <location>
        <begin position="135"/>
        <end position="159"/>
    </location>
</feature>
<dbReference type="EMBL" id="JAPOHA010000010">
    <property type="protein sequence ID" value="MCY1714718.1"/>
    <property type="molecule type" value="Genomic_DNA"/>
</dbReference>
<keyword evidence="12" id="KW-1185">Reference proteome</keyword>
<dbReference type="Pfam" id="PF02653">
    <property type="entry name" value="BPD_transp_2"/>
    <property type="match status" value="1"/>
</dbReference>
<keyword evidence="5 10" id="KW-0812">Transmembrane</keyword>
<name>A0ABT4BXR4_9FIRM</name>
<keyword evidence="8 10" id="KW-0472">Membrane</keyword>
<gene>
    <name evidence="11" type="ORF">OUY18_10685</name>
</gene>
<reference evidence="11 12" key="1">
    <citation type="submission" date="2022-11" db="EMBL/GenBank/DDBJ databases">
        <authorList>
            <person name="Caiyu Z."/>
        </authorList>
    </citation>
    <scope>NUCLEOTIDE SEQUENCE [LARGE SCALE GENOMIC DNA]</scope>
    <source>
        <strain evidence="11 12">YR-4</strain>
    </source>
</reference>
<keyword evidence="2" id="KW-0813">Transport</keyword>
<feature type="transmembrane region" description="Helical" evidence="10">
    <location>
        <begin position="188"/>
        <end position="209"/>
    </location>
</feature>
<evidence type="ECO:0000256" key="5">
    <source>
        <dbReference type="ARBA" id="ARBA00022692"/>
    </source>
</evidence>
<dbReference type="PANTHER" id="PTHR11795">
    <property type="entry name" value="BRANCHED-CHAIN AMINO ACID TRANSPORT SYSTEM PERMEASE PROTEIN LIVH"/>
    <property type="match status" value="1"/>
</dbReference>
<evidence type="ECO:0000256" key="9">
    <source>
        <dbReference type="ARBA" id="ARBA00037998"/>
    </source>
</evidence>
<keyword evidence="7 10" id="KW-1133">Transmembrane helix</keyword>
<evidence type="ECO:0000313" key="12">
    <source>
        <dbReference type="Proteomes" id="UP001082703"/>
    </source>
</evidence>